<sequence>AEPVADGRPWATTRPHEYREAMQDADVTALMESATSELLETVGVATDRPNSEFAAAGVDQSEKEAVAALRRAREMPWLEAHPKPLRDQTFAHVSWSLERTQLEPPSQGVLPTSYGAQVFRSGHSLFGGGEVRNGTRSLAAGPLAALAFKGHDRNNDAEMQGLALVLEE</sequence>
<accession>A0A813GQT6</accession>
<gene>
    <name evidence="1" type="ORF">PGLA1383_LOCUS44201</name>
</gene>
<organism evidence="1 2">
    <name type="scientific">Polarella glacialis</name>
    <name type="common">Dinoflagellate</name>
    <dbReference type="NCBI Taxonomy" id="89957"/>
    <lineage>
        <taxon>Eukaryota</taxon>
        <taxon>Sar</taxon>
        <taxon>Alveolata</taxon>
        <taxon>Dinophyceae</taxon>
        <taxon>Suessiales</taxon>
        <taxon>Suessiaceae</taxon>
        <taxon>Polarella</taxon>
    </lineage>
</organism>
<dbReference type="EMBL" id="CAJNNV010029181">
    <property type="protein sequence ID" value="CAE8627426.1"/>
    <property type="molecule type" value="Genomic_DNA"/>
</dbReference>
<protein>
    <submittedName>
        <fullName evidence="1">Uncharacterized protein</fullName>
    </submittedName>
</protein>
<feature type="non-terminal residue" evidence="1">
    <location>
        <position position="168"/>
    </location>
</feature>
<keyword evidence="2" id="KW-1185">Reference proteome</keyword>
<dbReference type="AlphaFoldDB" id="A0A813GQT6"/>
<dbReference type="Proteomes" id="UP000654075">
    <property type="component" value="Unassembled WGS sequence"/>
</dbReference>
<evidence type="ECO:0000313" key="2">
    <source>
        <dbReference type="Proteomes" id="UP000654075"/>
    </source>
</evidence>
<name>A0A813GQT6_POLGL</name>
<comment type="caution">
    <text evidence="1">The sequence shown here is derived from an EMBL/GenBank/DDBJ whole genome shotgun (WGS) entry which is preliminary data.</text>
</comment>
<proteinExistence type="predicted"/>
<feature type="non-terminal residue" evidence="1">
    <location>
        <position position="1"/>
    </location>
</feature>
<evidence type="ECO:0000313" key="1">
    <source>
        <dbReference type="EMBL" id="CAE8627426.1"/>
    </source>
</evidence>
<reference evidence="1" key="1">
    <citation type="submission" date="2021-02" db="EMBL/GenBank/DDBJ databases">
        <authorList>
            <person name="Dougan E. K."/>
            <person name="Rhodes N."/>
            <person name="Thang M."/>
            <person name="Chan C."/>
        </authorList>
    </citation>
    <scope>NUCLEOTIDE SEQUENCE</scope>
</reference>